<dbReference type="RefSeq" id="XP_060368663.1">
    <property type="nucleotide sequence ID" value="XM_060501115.1"/>
</dbReference>
<comment type="caution">
    <text evidence="2">The sequence shown here is derived from an EMBL/GenBank/DDBJ whole genome shotgun (WGS) entry which is preliminary data.</text>
</comment>
<dbReference type="AlphaFoldDB" id="A0AAD8XJN8"/>
<proteinExistence type="predicted"/>
<feature type="transmembrane region" description="Helical" evidence="1">
    <location>
        <begin position="6"/>
        <end position="26"/>
    </location>
</feature>
<protein>
    <submittedName>
        <fullName evidence="2">Uncharacterized protein</fullName>
    </submittedName>
</protein>
<reference evidence="2" key="1">
    <citation type="submission" date="2021-12" db="EMBL/GenBank/DDBJ databases">
        <title>Comparative genomics, transcriptomics and evolutionary studies reveal genomic signatures of adaptation to plant cell wall in hemibiotrophic fungi.</title>
        <authorList>
            <consortium name="DOE Joint Genome Institute"/>
            <person name="Baroncelli R."/>
            <person name="Diaz J.F."/>
            <person name="Benocci T."/>
            <person name="Peng M."/>
            <person name="Battaglia E."/>
            <person name="Haridas S."/>
            <person name="Andreopoulos W."/>
            <person name="Labutti K."/>
            <person name="Pangilinan J."/>
            <person name="Floch G.L."/>
            <person name="Makela M.R."/>
            <person name="Henrissat B."/>
            <person name="Grigoriev I.V."/>
            <person name="Crouch J.A."/>
            <person name="De Vries R.P."/>
            <person name="Sukno S.A."/>
            <person name="Thon M.R."/>
        </authorList>
    </citation>
    <scope>NUCLEOTIDE SEQUENCE</scope>
    <source>
        <strain evidence="2">CBS 112980</strain>
    </source>
</reference>
<sequence>MFNPRSLYSLFTLFVILLQLCSYLVYHIQTMMLRTNREIQGSQPGWCWLN</sequence>
<dbReference type="EMBL" id="JAHMHS010000016">
    <property type="protein sequence ID" value="KAK1728608.1"/>
    <property type="molecule type" value="Genomic_DNA"/>
</dbReference>
<keyword evidence="3" id="KW-1185">Reference proteome</keyword>
<gene>
    <name evidence="2" type="ORF">BDZ83DRAFT_114157</name>
</gene>
<evidence type="ECO:0000313" key="3">
    <source>
        <dbReference type="Proteomes" id="UP001244207"/>
    </source>
</evidence>
<dbReference type="GeneID" id="85385014"/>
<name>A0AAD8XJN8_GLOAC</name>
<dbReference type="Proteomes" id="UP001244207">
    <property type="component" value="Unassembled WGS sequence"/>
</dbReference>
<evidence type="ECO:0000256" key="1">
    <source>
        <dbReference type="SAM" id="Phobius"/>
    </source>
</evidence>
<keyword evidence="1" id="KW-1133">Transmembrane helix</keyword>
<keyword evidence="1" id="KW-0812">Transmembrane</keyword>
<accession>A0AAD8XJN8</accession>
<organism evidence="2 3">
    <name type="scientific">Glomerella acutata</name>
    <name type="common">Colletotrichum acutatum</name>
    <dbReference type="NCBI Taxonomy" id="27357"/>
    <lineage>
        <taxon>Eukaryota</taxon>
        <taxon>Fungi</taxon>
        <taxon>Dikarya</taxon>
        <taxon>Ascomycota</taxon>
        <taxon>Pezizomycotina</taxon>
        <taxon>Sordariomycetes</taxon>
        <taxon>Hypocreomycetidae</taxon>
        <taxon>Glomerellales</taxon>
        <taxon>Glomerellaceae</taxon>
        <taxon>Colletotrichum</taxon>
        <taxon>Colletotrichum acutatum species complex</taxon>
    </lineage>
</organism>
<keyword evidence="1" id="KW-0472">Membrane</keyword>
<evidence type="ECO:0000313" key="2">
    <source>
        <dbReference type="EMBL" id="KAK1728608.1"/>
    </source>
</evidence>